<name>A0A1M7XXK3_9BACT</name>
<dbReference type="Pfam" id="PF04366">
    <property type="entry name" value="Ysc84"/>
    <property type="match status" value="1"/>
</dbReference>
<keyword evidence="1" id="KW-0732">Signal</keyword>
<evidence type="ECO:0000256" key="1">
    <source>
        <dbReference type="SAM" id="SignalP"/>
    </source>
</evidence>
<dbReference type="AlphaFoldDB" id="A0A1M7XXK3"/>
<dbReference type="OrthoDB" id="5405772at2"/>
<feature type="domain" description="Ysc84 actin-binding" evidence="2">
    <location>
        <begin position="84"/>
        <end position="184"/>
    </location>
</feature>
<feature type="signal peptide" evidence="1">
    <location>
        <begin position="1"/>
        <end position="23"/>
    </location>
</feature>
<dbReference type="RefSeq" id="WP_073611786.1">
    <property type="nucleotide sequence ID" value="NZ_FRFE01000002.1"/>
</dbReference>
<dbReference type="STRING" id="1121416.SAMN02745220_00408"/>
<feature type="chain" id="PRO_5012274865" evidence="1">
    <location>
        <begin position="24"/>
        <end position="188"/>
    </location>
</feature>
<proteinExistence type="predicted"/>
<organism evidence="3 4">
    <name type="scientific">Desulfopila aestuarii DSM 18488</name>
    <dbReference type="NCBI Taxonomy" id="1121416"/>
    <lineage>
        <taxon>Bacteria</taxon>
        <taxon>Pseudomonadati</taxon>
        <taxon>Thermodesulfobacteriota</taxon>
        <taxon>Desulfobulbia</taxon>
        <taxon>Desulfobulbales</taxon>
        <taxon>Desulfocapsaceae</taxon>
        <taxon>Desulfopila</taxon>
    </lineage>
</organism>
<dbReference type="InterPro" id="IPR007461">
    <property type="entry name" value="Ysc84_actin-binding"/>
</dbReference>
<accession>A0A1M7XXK3</accession>
<evidence type="ECO:0000259" key="2">
    <source>
        <dbReference type="Pfam" id="PF04366"/>
    </source>
</evidence>
<gene>
    <name evidence="3" type="ORF">SAMN02745220_00408</name>
</gene>
<sequence>MKRLTSFFLFPMLILFTCTLAFADKYSDTKKMFVEAGVGNKFESAYGYALFPTIGKAGFVVGGAYGEGRVYKHGALIGTTTMTQATIGFQLGGSGFSQVIFFQDERAFNEFTKGNFEFGTEVQAVALTAAVGAAASTKGSAAVASGGKNNAEIASGGYYKGMATYTITKGGLMYEASVGGQKFTFTRK</sequence>
<dbReference type="Proteomes" id="UP000184603">
    <property type="component" value="Unassembled WGS sequence"/>
</dbReference>
<dbReference type="CDD" id="cd11524">
    <property type="entry name" value="SYLF"/>
    <property type="match status" value="1"/>
</dbReference>
<evidence type="ECO:0000313" key="3">
    <source>
        <dbReference type="EMBL" id="SHO43525.1"/>
    </source>
</evidence>
<reference evidence="3 4" key="1">
    <citation type="submission" date="2016-12" db="EMBL/GenBank/DDBJ databases">
        <authorList>
            <person name="Song W.-J."/>
            <person name="Kurnit D.M."/>
        </authorList>
    </citation>
    <scope>NUCLEOTIDE SEQUENCE [LARGE SCALE GENOMIC DNA]</scope>
    <source>
        <strain evidence="3 4">DSM 18488</strain>
    </source>
</reference>
<keyword evidence="4" id="KW-1185">Reference proteome</keyword>
<protein>
    <submittedName>
        <fullName evidence="3">Las17-binding protein actin regulator</fullName>
    </submittedName>
</protein>
<dbReference type="EMBL" id="FRFE01000002">
    <property type="protein sequence ID" value="SHO43525.1"/>
    <property type="molecule type" value="Genomic_DNA"/>
</dbReference>
<evidence type="ECO:0000313" key="4">
    <source>
        <dbReference type="Proteomes" id="UP000184603"/>
    </source>
</evidence>